<dbReference type="EMBL" id="JAPDRP010000004">
    <property type="protein sequence ID" value="KAJ9647815.1"/>
    <property type="molecule type" value="Genomic_DNA"/>
</dbReference>
<comment type="caution">
    <text evidence="1">The sequence shown here is derived from an EMBL/GenBank/DDBJ whole genome shotgun (WGS) entry which is preliminary data.</text>
</comment>
<name>A0ACC2ZJW4_9PEZI</name>
<evidence type="ECO:0000313" key="2">
    <source>
        <dbReference type="Proteomes" id="UP001172680"/>
    </source>
</evidence>
<organism evidence="1 2">
    <name type="scientific">Coniosporium tulheliwenetii</name>
    <dbReference type="NCBI Taxonomy" id="3383036"/>
    <lineage>
        <taxon>Eukaryota</taxon>
        <taxon>Fungi</taxon>
        <taxon>Dikarya</taxon>
        <taxon>Ascomycota</taxon>
        <taxon>Pezizomycotina</taxon>
        <taxon>Dothideomycetes</taxon>
        <taxon>Dothideomycetes incertae sedis</taxon>
        <taxon>Coniosporium</taxon>
    </lineage>
</organism>
<sequence>MLNGIIILNRLVPHPSSDDSHHRYRTNSIAPPPTAHWKTWAAIDIVAVFLDDLKDLIVAAVKKAVEAEHSEGKVLSYGIGKMIAIISALLLDGADEILSTGSWDNIFALTISFMVVFTSETGLFELNHLSKHDANALQYLHRQHLSVFIILKLQVLV</sequence>
<reference evidence="1" key="1">
    <citation type="submission" date="2022-10" db="EMBL/GenBank/DDBJ databases">
        <title>Culturing micro-colonial fungi from biological soil crusts in the Mojave desert and describing Neophaeococcomyces mojavensis, and introducing the new genera and species Taxawa tesnikishii.</title>
        <authorList>
            <person name="Kurbessoian T."/>
            <person name="Stajich J.E."/>
        </authorList>
    </citation>
    <scope>NUCLEOTIDE SEQUENCE</scope>
    <source>
        <strain evidence="1">JES_115</strain>
    </source>
</reference>
<evidence type="ECO:0000313" key="1">
    <source>
        <dbReference type="EMBL" id="KAJ9647815.1"/>
    </source>
</evidence>
<accession>A0ACC2ZJW4</accession>
<keyword evidence="2" id="KW-1185">Reference proteome</keyword>
<dbReference type="Proteomes" id="UP001172680">
    <property type="component" value="Unassembled WGS sequence"/>
</dbReference>
<gene>
    <name evidence="1" type="ORF">H2199_001590</name>
</gene>
<proteinExistence type="predicted"/>
<protein>
    <submittedName>
        <fullName evidence="1">Uncharacterized protein</fullName>
    </submittedName>
</protein>